<dbReference type="AlphaFoldDB" id="A0A8A4ZKD0"/>
<name>A0A8A4ZKD0_9MICO</name>
<dbReference type="GO" id="GO:0047661">
    <property type="term" value="F:amino-acid racemase activity"/>
    <property type="evidence" value="ECO:0007669"/>
    <property type="project" value="InterPro"/>
</dbReference>
<organism evidence="3 4">
    <name type="scientific">Pengzhenrongella sicca</name>
    <dbReference type="NCBI Taxonomy" id="2819238"/>
    <lineage>
        <taxon>Bacteria</taxon>
        <taxon>Bacillati</taxon>
        <taxon>Actinomycetota</taxon>
        <taxon>Actinomycetes</taxon>
        <taxon>Micrococcales</taxon>
        <taxon>Pengzhenrongella</taxon>
    </lineage>
</organism>
<protein>
    <submittedName>
        <fullName evidence="3">Amino acid racemase</fullName>
        <ecNumber evidence="3">5.1.1.-</ecNumber>
    </submittedName>
</protein>
<evidence type="ECO:0000313" key="4">
    <source>
        <dbReference type="Proteomes" id="UP000663937"/>
    </source>
</evidence>
<evidence type="ECO:0000313" key="3">
    <source>
        <dbReference type="EMBL" id="QTE31503.1"/>
    </source>
</evidence>
<proteinExistence type="inferred from homology"/>
<dbReference type="SUPFAM" id="SSF53681">
    <property type="entry name" value="Aspartate/glutamate racemase"/>
    <property type="match status" value="2"/>
</dbReference>
<accession>A0A8A4ZKD0</accession>
<sequence length="234" mass="24924">MQTIGLLGGMSWDSSATYYRVINEEVRRRLGGHHCAQVVLVSLDFGQVRELQLRGDWDEAGAMLAAGAARLEAAGADVLVLCTNLMHKVAPSIEASAGVPLLHIADAVGARARALGADRIGLLGARQVMEEPFYRDRLRERWGIEVLVPGDDDRTLVDRVVFDELTTGRLEPASRRAFVEVIDRLAGRGAQAVVLGCTEIGLLVGPADTAMPLIDSALVHALAAVDAALAGVAR</sequence>
<evidence type="ECO:0000256" key="2">
    <source>
        <dbReference type="ARBA" id="ARBA00023235"/>
    </source>
</evidence>
<dbReference type="Pfam" id="PF01177">
    <property type="entry name" value="Asp_Glu_race"/>
    <property type="match status" value="1"/>
</dbReference>
<keyword evidence="4" id="KW-1185">Reference proteome</keyword>
<dbReference type="EMBL" id="CP071868">
    <property type="protein sequence ID" value="QTE31503.1"/>
    <property type="molecule type" value="Genomic_DNA"/>
</dbReference>
<dbReference type="KEGG" id="psic:J4E96_12485"/>
<dbReference type="PANTHER" id="PTHR21198:SF7">
    <property type="entry name" value="ASPARTATE-GLUTAMATE RACEMASE FAMILY"/>
    <property type="match status" value="1"/>
</dbReference>
<dbReference type="Gene3D" id="3.40.50.1860">
    <property type="match status" value="2"/>
</dbReference>
<reference evidence="3" key="1">
    <citation type="submission" date="2021-03" db="EMBL/GenBank/DDBJ databases">
        <title>Pengzhenrongella sicca gen. nov., sp. nov., a new member of suborder Micrococcineae isolated from High-Arctic tundra soil.</title>
        <authorList>
            <person name="Peng F."/>
        </authorList>
    </citation>
    <scope>NUCLEOTIDE SEQUENCE</scope>
    <source>
        <strain evidence="3">LRZ-2</strain>
    </source>
</reference>
<dbReference type="InterPro" id="IPR015942">
    <property type="entry name" value="Asp/Glu/hydantoin_racemase"/>
</dbReference>
<keyword evidence="2 3" id="KW-0413">Isomerase</keyword>
<gene>
    <name evidence="3" type="ORF">J4E96_12485</name>
</gene>
<dbReference type="NCBIfam" id="TIGR00035">
    <property type="entry name" value="asp_race"/>
    <property type="match status" value="1"/>
</dbReference>
<dbReference type="InterPro" id="IPR001920">
    <property type="entry name" value="Asp/Glu_race"/>
</dbReference>
<evidence type="ECO:0000256" key="1">
    <source>
        <dbReference type="ARBA" id="ARBA00007847"/>
    </source>
</evidence>
<dbReference type="InterPro" id="IPR004380">
    <property type="entry name" value="Asp_race"/>
</dbReference>
<comment type="similarity">
    <text evidence="1">Belongs to the aspartate/glutamate racemases family.</text>
</comment>
<dbReference type="Proteomes" id="UP000663937">
    <property type="component" value="Chromosome"/>
</dbReference>
<dbReference type="PANTHER" id="PTHR21198">
    <property type="entry name" value="GLUTAMATE RACEMASE"/>
    <property type="match status" value="1"/>
</dbReference>
<dbReference type="EC" id="5.1.1.-" evidence="3"/>